<keyword evidence="4" id="KW-1133">Transmembrane helix</keyword>
<keyword evidence="5" id="KW-0732">Signal</keyword>
<evidence type="ECO:0000256" key="4">
    <source>
        <dbReference type="SAM" id="Phobius"/>
    </source>
</evidence>
<reference evidence="7" key="1">
    <citation type="submission" date="2019-08" db="EMBL/GenBank/DDBJ databases">
        <title>The improved chromosome-level genome for the pearl oyster Pinctada fucata martensii using PacBio sequencing and Hi-C.</title>
        <authorList>
            <person name="Zheng Z."/>
        </authorList>
    </citation>
    <scope>NUCLEOTIDE SEQUENCE</scope>
    <source>
        <strain evidence="7">ZZ-2019</strain>
        <tissue evidence="7">Adductor muscle</tissue>
    </source>
</reference>
<feature type="transmembrane region" description="Helical" evidence="4">
    <location>
        <begin position="161"/>
        <end position="186"/>
    </location>
</feature>
<dbReference type="SMART" id="SM00042">
    <property type="entry name" value="CUB"/>
    <property type="match status" value="1"/>
</dbReference>
<keyword evidence="4" id="KW-0472">Membrane</keyword>
<dbReference type="GO" id="GO:0004252">
    <property type="term" value="F:serine-type endopeptidase activity"/>
    <property type="evidence" value="ECO:0007669"/>
    <property type="project" value="TreeGrafter"/>
</dbReference>
<dbReference type="Gene3D" id="2.60.120.290">
    <property type="entry name" value="Spermadhesin, CUB domain"/>
    <property type="match status" value="1"/>
</dbReference>
<proteinExistence type="predicted"/>
<dbReference type="Pfam" id="PF00431">
    <property type="entry name" value="CUB"/>
    <property type="match status" value="1"/>
</dbReference>
<comment type="caution">
    <text evidence="7">The sequence shown here is derived from an EMBL/GenBank/DDBJ whole genome shotgun (WGS) entry which is preliminary data.</text>
</comment>
<feature type="domain" description="CUB" evidence="6">
    <location>
        <begin position="15"/>
        <end position="122"/>
    </location>
</feature>
<feature type="signal peptide" evidence="5">
    <location>
        <begin position="1"/>
        <end position="16"/>
    </location>
</feature>
<name>A0AA88XW33_PINIB</name>
<dbReference type="GO" id="GO:0005615">
    <property type="term" value="C:extracellular space"/>
    <property type="evidence" value="ECO:0007669"/>
    <property type="project" value="TreeGrafter"/>
</dbReference>
<dbReference type="PROSITE" id="PS01180">
    <property type="entry name" value="CUB"/>
    <property type="match status" value="1"/>
</dbReference>
<gene>
    <name evidence="7" type="ORF">FSP39_008992</name>
</gene>
<dbReference type="CDD" id="cd00041">
    <property type="entry name" value="CUB"/>
    <property type="match status" value="1"/>
</dbReference>
<feature type="compositionally biased region" description="Polar residues" evidence="3">
    <location>
        <begin position="225"/>
        <end position="241"/>
    </location>
</feature>
<dbReference type="AlphaFoldDB" id="A0AA88XW33"/>
<protein>
    <recommendedName>
        <fullName evidence="6">CUB domain-containing protein</fullName>
    </recommendedName>
</protein>
<evidence type="ECO:0000256" key="5">
    <source>
        <dbReference type="SAM" id="SignalP"/>
    </source>
</evidence>
<feature type="disulfide bond" evidence="2">
    <location>
        <begin position="68"/>
        <end position="85"/>
    </location>
</feature>
<keyword evidence="1 2" id="KW-1015">Disulfide bond</keyword>
<comment type="caution">
    <text evidence="2">Lacks conserved residue(s) required for the propagation of feature annotation.</text>
</comment>
<dbReference type="Proteomes" id="UP001186944">
    <property type="component" value="Unassembled WGS sequence"/>
</dbReference>
<feature type="region of interest" description="Disordered" evidence="3">
    <location>
        <begin position="209"/>
        <end position="241"/>
    </location>
</feature>
<evidence type="ECO:0000259" key="6">
    <source>
        <dbReference type="PROSITE" id="PS01180"/>
    </source>
</evidence>
<feature type="chain" id="PRO_5041730140" description="CUB domain-containing protein" evidence="5">
    <location>
        <begin position="17"/>
        <end position="274"/>
    </location>
</feature>
<evidence type="ECO:0000256" key="1">
    <source>
        <dbReference type="ARBA" id="ARBA00023157"/>
    </source>
</evidence>
<dbReference type="InterPro" id="IPR035914">
    <property type="entry name" value="Sperma_CUB_dom_sf"/>
</dbReference>
<evidence type="ECO:0000256" key="3">
    <source>
        <dbReference type="SAM" id="MobiDB-lite"/>
    </source>
</evidence>
<dbReference type="PANTHER" id="PTHR24255:SF31">
    <property type="entry name" value="CUBILIN-LIKE PROTEIN"/>
    <property type="match status" value="1"/>
</dbReference>
<organism evidence="7 8">
    <name type="scientific">Pinctada imbricata</name>
    <name type="common">Atlantic pearl-oyster</name>
    <name type="synonym">Pinctada martensii</name>
    <dbReference type="NCBI Taxonomy" id="66713"/>
    <lineage>
        <taxon>Eukaryota</taxon>
        <taxon>Metazoa</taxon>
        <taxon>Spiralia</taxon>
        <taxon>Lophotrochozoa</taxon>
        <taxon>Mollusca</taxon>
        <taxon>Bivalvia</taxon>
        <taxon>Autobranchia</taxon>
        <taxon>Pteriomorphia</taxon>
        <taxon>Pterioida</taxon>
        <taxon>Pterioidea</taxon>
        <taxon>Pteriidae</taxon>
        <taxon>Pinctada</taxon>
    </lineage>
</organism>
<keyword evidence="8" id="KW-1185">Reference proteome</keyword>
<dbReference type="PANTHER" id="PTHR24255">
    <property type="entry name" value="COMPLEMENT COMPONENT 1, S SUBCOMPONENT-RELATED"/>
    <property type="match status" value="1"/>
</dbReference>
<dbReference type="EMBL" id="VSWD01000013">
    <property type="protein sequence ID" value="KAK3084147.1"/>
    <property type="molecule type" value="Genomic_DNA"/>
</dbReference>
<evidence type="ECO:0000313" key="7">
    <source>
        <dbReference type="EMBL" id="KAK3084147.1"/>
    </source>
</evidence>
<accession>A0AA88XW33</accession>
<evidence type="ECO:0000256" key="2">
    <source>
        <dbReference type="PROSITE-ProRule" id="PRU00059"/>
    </source>
</evidence>
<keyword evidence="4" id="KW-0812">Transmembrane</keyword>
<dbReference type="SUPFAM" id="SSF49854">
    <property type="entry name" value="Spermadhesin, CUB domain"/>
    <property type="match status" value="1"/>
</dbReference>
<dbReference type="InterPro" id="IPR000859">
    <property type="entry name" value="CUB_dom"/>
</dbReference>
<sequence length="274" mass="31017">MLCVVLTLCLITAAVGDRENLYKGGIITSPLYPSPYPPNQNKEWSFNQTVGKWILTIEDFELEESRACEKDYLEIIGKTEPERICGNLPQESHVTEGPVLVLKFKTDGFKHLRGFKLRITHSFDDADLKAKLEQIKKKNKNAAKAYLVDKETAWDKPWSQVLLYAILAIAVLIFNILLGCFVVGIIKRRREDRQRSLLVRNMQNQLSFTGSTGRRYSRGKMSFSKVPSRQPLSPTFSSQLSPAQINSPTLGIHGGSSYPGRQVFEFPQQHNIMA</sequence>
<evidence type="ECO:0000313" key="8">
    <source>
        <dbReference type="Proteomes" id="UP001186944"/>
    </source>
</evidence>